<name>A0A1B1YCD3_THEST</name>
<dbReference type="EMBL" id="CP014672">
    <property type="protein sequence ID" value="ANW98422.1"/>
    <property type="molecule type" value="Genomic_DNA"/>
</dbReference>
<evidence type="ECO:0000313" key="11">
    <source>
        <dbReference type="EMBL" id="ANW98422.1"/>
    </source>
</evidence>
<feature type="transmembrane region" description="Helical" evidence="8">
    <location>
        <begin position="174"/>
        <end position="192"/>
    </location>
</feature>
<dbReference type="PANTHER" id="PTHR43394">
    <property type="entry name" value="ATP-DEPENDENT PERMEASE MDL1, MITOCHONDRIAL"/>
    <property type="match status" value="1"/>
</dbReference>
<dbReference type="InterPro" id="IPR027417">
    <property type="entry name" value="P-loop_NTPase"/>
</dbReference>
<dbReference type="GO" id="GO:0015421">
    <property type="term" value="F:ABC-type oligopeptide transporter activity"/>
    <property type="evidence" value="ECO:0007669"/>
    <property type="project" value="TreeGrafter"/>
</dbReference>
<organism evidence="11 12">
    <name type="scientific">Thermoclostridium stercorarium subsp. thermolacticum DSM 2910</name>
    <dbReference type="NCBI Taxonomy" id="1121336"/>
    <lineage>
        <taxon>Bacteria</taxon>
        <taxon>Bacillati</taxon>
        <taxon>Bacillota</taxon>
        <taxon>Clostridia</taxon>
        <taxon>Eubacteriales</taxon>
        <taxon>Oscillospiraceae</taxon>
        <taxon>Thermoclostridium</taxon>
    </lineage>
</organism>
<feature type="domain" description="ABC transmembrane type-1" evidence="10">
    <location>
        <begin position="35"/>
        <end position="317"/>
    </location>
</feature>
<keyword evidence="2" id="KW-0813">Transport</keyword>
<dbReference type="InterPro" id="IPR003593">
    <property type="entry name" value="AAA+_ATPase"/>
</dbReference>
<sequence length="610" mass="68675">MSNNTFQEEVFSKGVNIDLWKKLLKYAKPYTKELILLSFFMAMLAAFDAIIPLMQRYAIDNFIVVHSTSGAAVFFAVYVLVVVLQTIIIKVMISCAGYVETGICYDIRKDGFEHLQRLSFSYYDTTPVGWMMSRLTSDIWRLGNTLSWGLVDFAWGFCMMVITSIVMLVLEWKLALLTFTVIPLLFVVSIYFQKRILLNHRDIRKTNSLITAAFNEGIQGVKTTKTLVREEGNLEDFMKLTGEMNRKSISAATFAAIYMPIVTLLGSIAAGIVLWKGGNRLMAGTLSYGTLAAFISYAIQFFFPIRDMARIFTDLQSAQASAERIMSLLETKPDIVDDEEELARKGLNDRRNWPKIKGNIVFENVSFAYKNGEKVLENFNLTVKAGEKIALVGDTGAGKSTIVNLACRFYEPTEGRILIDGYDYTKMPMMWLHSNLGYVLQTPHLFSGTIKENILYGKPDATDEEIIRASKLVNLHDIVMKMEKGYDTPVGEGGSLLSTGEKQLVSFARAIIADPAIFVLDEATSSVDTETEHLIQGAIANILKNRTSFIIAHRLSTIRSCDRILVIRDGKIIEEGTHKELLARKGHYAKLYTSQFMMQLNHNDTLFNEN</sequence>
<feature type="transmembrane region" description="Helical" evidence="8">
    <location>
        <begin position="146"/>
        <end position="168"/>
    </location>
</feature>
<evidence type="ECO:0000256" key="5">
    <source>
        <dbReference type="ARBA" id="ARBA00022840"/>
    </source>
</evidence>
<evidence type="ECO:0000256" key="8">
    <source>
        <dbReference type="SAM" id="Phobius"/>
    </source>
</evidence>
<dbReference type="PROSITE" id="PS50929">
    <property type="entry name" value="ABC_TM1F"/>
    <property type="match status" value="1"/>
</dbReference>
<keyword evidence="3 8" id="KW-0812">Transmembrane</keyword>
<feature type="transmembrane region" description="Helical" evidence="8">
    <location>
        <begin position="281"/>
        <end position="303"/>
    </location>
</feature>
<dbReference type="InterPro" id="IPR036640">
    <property type="entry name" value="ABC1_TM_sf"/>
</dbReference>
<dbReference type="FunFam" id="3.40.50.300:FF:000287">
    <property type="entry name" value="Multidrug ABC transporter ATP-binding protein"/>
    <property type="match status" value="1"/>
</dbReference>
<dbReference type="RefSeq" id="WP_015358715.1">
    <property type="nucleotide sequence ID" value="NZ_CP014672.1"/>
</dbReference>
<keyword evidence="5 11" id="KW-0067">ATP-binding</keyword>
<gene>
    <name evidence="11" type="ORF">CSTERTH_04870</name>
</gene>
<dbReference type="InterPro" id="IPR039421">
    <property type="entry name" value="Type_1_exporter"/>
</dbReference>
<dbReference type="GO" id="GO:0016887">
    <property type="term" value="F:ATP hydrolysis activity"/>
    <property type="evidence" value="ECO:0007669"/>
    <property type="project" value="InterPro"/>
</dbReference>
<feature type="transmembrane region" description="Helical" evidence="8">
    <location>
        <begin position="34"/>
        <end position="51"/>
    </location>
</feature>
<dbReference type="Gene3D" id="1.20.1560.10">
    <property type="entry name" value="ABC transporter type 1, transmembrane domain"/>
    <property type="match status" value="1"/>
</dbReference>
<feature type="transmembrane region" description="Helical" evidence="8">
    <location>
        <begin position="249"/>
        <end position="275"/>
    </location>
</feature>
<dbReference type="Pfam" id="PF00664">
    <property type="entry name" value="ABC_membrane"/>
    <property type="match status" value="1"/>
</dbReference>
<evidence type="ECO:0000256" key="6">
    <source>
        <dbReference type="ARBA" id="ARBA00022989"/>
    </source>
</evidence>
<dbReference type="SUPFAM" id="SSF52540">
    <property type="entry name" value="P-loop containing nucleoside triphosphate hydrolases"/>
    <property type="match status" value="1"/>
</dbReference>
<protein>
    <submittedName>
        <fullName evidence="11">ABC transporter ATP-binding protein</fullName>
    </submittedName>
</protein>
<feature type="transmembrane region" description="Helical" evidence="8">
    <location>
        <begin position="63"/>
        <end position="84"/>
    </location>
</feature>
<dbReference type="PANTHER" id="PTHR43394:SF1">
    <property type="entry name" value="ATP-BINDING CASSETTE SUB-FAMILY B MEMBER 10, MITOCHONDRIAL"/>
    <property type="match status" value="1"/>
</dbReference>
<feature type="domain" description="ABC transporter" evidence="9">
    <location>
        <begin position="360"/>
        <end position="594"/>
    </location>
</feature>
<reference evidence="11 12" key="1">
    <citation type="submission" date="2016-02" db="EMBL/GenBank/DDBJ databases">
        <title>Comparison of Clostridium stercorarium subspecies using comparative genomics and transcriptomics.</title>
        <authorList>
            <person name="Schellenberg J."/>
            <person name="Thallinger G."/>
            <person name="Levin D.B."/>
            <person name="Zhang X."/>
            <person name="Alvare G."/>
            <person name="Fristensky B."/>
            <person name="Sparling R."/>
        </authorList>
    </citation>
    <scope>NUCLEOTIDE SEQUENCE [LARGE SCALE GENOMIC DNA]</scope>
    <source>
        <strain evidence="11 12">DSM 2910</strain>
    </source>
</reference>
<dbReference type="SMART" id="SM00382">
    <property type="entry name" value="AAA"/>
    <property type="match status" value="1"/>
</dbReference>
<evidence type="ECO:0000256" key="3">
    <source>
        <dbReference type="ARBA" id="ARBA00022692"/>
    </source>
</evidence>
<dbReference type="PROSITE" id="PS50893">
    <property type="entry name" value="ABC_TRANSPORTER_2"/>
    <property type="match status" value="1"/>
</dbReference>
<dbReference type="Gene3D" id="3.40.50.300">
    <property type="entry name" value="P-loop containing nucleotide triphosphate hydrolases"/>
    <property type="match status" value="1"/>
</dbReference>
<evidence type="ECO:0000259" key="10">
    <source>
        <dbReference type="PROSITE" id="PS50929"/>
    </source>
</evidence>
<dbReference type="InterPro" id="IPR011527">
    <property type="entry name" value="ABC1_TM_dom"/>
</dbReference>
<evidence type="ECO:0000256" key="7">
    <source>
        <dbReference type="ARBA" id="ARBA00023136"/>
    </source>
</evidence>
<dbReference type="CDD" id="cd03254">
    <property type="entry name" value="ABCC_Glucan_exporter_like"/>
    <property type="match status" value="1"/>
</dbReference>
<dbReference type="InterPro" id="IPR003439">
    <property type="entry name" value="ABC_transporter-like_ATP-bd"/>
</dbReference>
<keyword evidence="6 8" id="KW-1133">Transmembrane helix</keyword>
<evidence type="ECO:0000256" key="1">
    <source>
        <dbReference type="ARBA" id="ARBA00004651"/>
    </source>
</evidence>
<evidence type="ECO:0000259" key="9">
    <source>
        <dbReference type="PROSITE" id="PS50893"/>
    </source>
</evidence>
<proteinExistence type="predicted"/>
<dbReference type="CDD" id="cd18540">
    <property type="entry name" value="ABC_6TM_exporter_like"/>
    <property type="match status" value="1"/>
</dbReference>
<dbReference type="GO" id="GO:0005524">
    <property type="term" value="F:ATP binding"/>
    <property type="evidence" value="ECO:0007669"/>
    <property type="project" value="UniProtKB-KW"/>
</dbReference>
<dbReference type="SUPFAM" id="SSF90123">
    <property type="entry name" value="ABC transporter transmembrane region"/>
    <property type="match status" value="1"/>
</dbReference>
<dbReference type="Pfam" id="PF00005">
    <property type="entry name" value="ABC_tran"/>
    <property type="match status" value="1"/>
</dbReference>
<comment type="subcellular location">
    <subcellularLocation>
        <location evidence="1">Cell membrane</location>
        <topology evidence="1">Multi-pass membrane protein</topology>
    </subcellularLocation>
</comment>
<accession>A0A1B1YCD3</accession>
<dbReference type="OrthoDB" id="9762778at2"/>
<dbReference type="GO" id="GO:0005886">
    <property type="term" value="C:plasma membrane"/>
    <property type="evidence" value="ECO:0007669"/>
    <property type="project" value="UniProtKB-SubCell"/>
</dbReference>
<keyword evidence="7 8" id="KW-0472">Membrane</keyword>
<keyword evidence="4" id="KW-0547">Nucleotide-binding</keyword>
<evidence type="ECO:0000313" key="12">
    <source>
        <dbReference type="Proteomes" id="UP000092971"/>
    </source>
</evidence>
<evidence type="ECO:0000256" key="2">
    <source>
        <dbReference type="ARBA" id="ARBA00022448"/>
    </source>
</evidence>
<evidence type="ECO:0000256" key="4">
    <source>
        <dbReference type="ARBA" id="ARBA00022741"/>
    </source>
</evidence>
<dbReference type="AlphaFoldDB" id="A0A1B1YCD3"/>
<dbReference type="Proteomes" id="UP000092971">
    <property type="component" value="Chromosome"/>
</dbReference>